<dbReference type="GeneID" id="97330672"/>
<evidence type="ECO:0000313" key="2">
    <source>
        <dbReference type="Proteomes" id="UP000615580"/>
    </source>
</evidence>
<protein>
    <submittedName>
        <fullName evidence="1">Uncharacterized protein</fullName>
    </submittedName>
</protein>
<dbReference type="EMBL" id="JADQUG010000060">
    <property type="protein sequence ID" value="MBG9355115.1"/>
    <property type="molecule type" value="Genomic_DNA"/>
</dbReference>
<dbReference type="Proteomes" id="UP000615580">
    <property type="component" value="Unassembled WGS sequence"/>
</dbReference>
<sequence length="57" mass="6224">METIPYDEFHGVAPALDVSTDAEVCEALVRIVDVEGPVLGRRLLEVYARAAGHKMGR</sequence>
<keyword evidence="2" id="KW-1185">Reference proteome</keyword>
<reference evidence="1 2" key="1">
    <citation type="journal article" date="2020" name="J. Clin. Microbiol.">
        <title>Assessing the Genetic Diversity of Austrian Corynebacterium diphtheriae Clinical Isolates, 2011-2019.</title>
        <authorList>
            <person name="Schaeffer J."/>
            <person name="Huhulescu S."/>
            <person name="Stoeger A."/>
            <person name="Allerberger F."/>
            <person name="Ruppitsch W."/>
        </authorList>
    </citation>
    <scope>NUCLEOTIDE SEQUENCE [LARGE SCALE GENOMIC DNA]</scope>
    <source>
        <strain evidence="1 2">04-17</strain>
    </source>
</reference>
<dbReference type="RefSeq" id="WP_196981344.1">
    <property type="nucleotide sequence ID" value="NZ_CP157823.1"/>
</dbReference>
<organism evidence="1 2">
    <name type="scientific">Corynebacterium belfantii</name>
    <dbReference type="NCBI Taxonomy" id="2014537"/>
    <lineage>
        <taxon>Bacteria</taxon>
        <taxon>Bacillati</taxon>
        <taxon>Actinomycetota</taxon>
        <taxon>Actinomycetes</taxon>
        <taxon>Mycobacteriales</taxon>
        <taxon>Corynebacteriaceae</taxon>
        <taxon>Corynebacterium</taxon>
    </lineage>
</organism>
<name>A0ABS0LEL3_9CORY</name>
<comment type="caution">
    <text evidence="1">The sequence shown here is derived from an EMBL/GenBank/DDBJ whole genome shotgun (WGS) entry which is preliminary data.</text>
</comment>
<gene>
    <name evidence="1" type="ORF">I4J41_11220</name>
</gene>
<accession>A0ABS0LEL3</accession>
<evidence type="ECO:0000313" key="1">
    <source>
        <dbReference type="EMBL" id="MBG9355115.1"/>
    </source>
</evidence>
<proteinExistence type="predicted"/>